<sequence length="153" mass="16527">MTVPLTNDEHSKGFARFFGDVANKTSLLAGRASTFIIAAAVVIIWALTGPLFGYSDTWQLVINTGTTIVTFLMVFLIQNSQNRDSAAIQVKLDELIRTSAAHNSFVGIEHLTDEELEDIRNKCEARAAAEKVEKTVGRAGEKALEAAEEAAGS</sequence>
<evidence type="ECO:0000256" key="1">
    <source>
        <dbReference type="SAM" id="Phobius"/>
    </source>
</evidence>
<feature type="transmembrane region" description="Helical" evidence="1">
    <location>
        <begin position="32"/>
        <end position="52"/>
    </location>
</feature>
<keyword evidence="1" id="KW-0472">Membrane</keyword>
<dbReference type="GO" id="GO:0055085">
    <property type="term" value="P:transmembrane transport"/>
    <property type="evidence" value="ECO:0007669"/>
    <property type="project" value="InterPro"/>
</dbReference>
<reference evidence="3" key="1">
    <citation type="journal article" date="2020" name="Mol. Plant Microbe">
        <title>Rhizobial microsymbionts of the narrowly endemic Oxytropis species growing in Kamchatka are characterized by significant genetic diversity and possess a set of genes that are associated with T3SS and T6SS secretion systems and can affect the development of symbiosis.</title>
        <authorList>
            <person name="Safronova V."/>
            <person name="Guro P."/>
            <person name="Sazanova A."/>
            <person name="Kuznetsova I."/>
            <person name="Belimov A."/>
            <person name="Yakubov V."/>
            <person name="Chirak E."/>
            <person name="Afonin A."/>
            <person name="Gogolev Y."/>
            <person name="Andronov E."/>
            <person name="Tikhonovich I."/>
        </authorList>
    </citation>
    <scope>NUCLEOTIDE SEQUENCE [LARGE SCALE GENOMIC DNA]</scope>
    <source>
        <strain evidence="3">581</strain>
    </source>
</reference>
<dbReference type="InterPro" id="IPR007251">
    <property type="entry name" value="Iron_permease_Fet4"/>
</dbReference>
<evidence type="ECO:0000313" key="3">
    <source>
        <dbReference type="Proteomes" id="UP000515291"/>
    </source>
</evidence>
<proteinExistence type="predicted"/>
<dbReference type="AlphaFoldDB" id="A0A7G6U891"/>
<feature type="transmembrane region" description="Helical" evidence="1">
    <location>
        <begin position="58"/>
        <end position="77"/>
    </location>
</feature>
<gene>
    <name evidence="2" type="ORF">HB776_00180</name>
</gene>
<keyword evidence="1" id="KW-1133">Transmembrane helix</keyword>
<protein>
    <submittedName>
        <fullName evidence="2">Low affinity iron permease family protein</fullName>
    </submittedName>
</protein>
<name>A0A7G6U891_9BRAD</name>
<evidence type="ECO:0000313" key="2">
    <source>
        <dbReference type="EMBL" id="QND75223.1"/>
    </source>
</evidence>
<organism evidence="2 3">
    <name type="scientific">Tardiphaga robiniae</name>
    <dbReference type="NCBI Taxonomy" id="943830"/>
    <lineage>
        <taxon>Bacteria</taxon>
        <taxon>Pseudomonadati</taxon>
        <taxon>Pseudomonadota</taxon>
        <taxon>Alphaproteobacteria</taxon>
        <taxon>Hyphomicrobiales</taxon>
        <taxon>Nitrobacteraceae</taxon>
        <taxon>Tardiphaga</taxon>
    </lineage>
</organism>
<keyword evidence="1" id="KW-0812">Transmembrane</keyword>
<accession>A0A7G6U891</accession>
<dbReference type="EMBL" id="CP050292">
    <property type="protein sequence ID" value="QND75223.1"/>
    <property type="molecule type" value="Genomic_DNA"/>
</dbReference>
<dbReference type="Proteomes" id="UP000515291">
    <property type="component" value="Chromosome"/>
</dbReference>
<dbReference type="Pfam" id="PF04120">
    <property type="entry name" value="Iron_permease"/>
    <property type="match status" value="1"/>
</dbReference>
<dbReference type="KEGG" id="trb:HB776_00180"/>